<evidence type="ECO:0000313" key="2">
    <source>
        <dbReference type="EMBL" id="ACK65342.1"/>
    </source>
</evidence>
<reference evidence="3" key="1">
    <citation type="journal article" date="2011" name="MBio">
        <title>Novel metabolic attributes of the genus Cyanothece, comprising a group of unicellular nitrogen-fixing Cyanobacteria.</title>
        <authorList>
            <person name="Bandyopadhyay A."/>
            <person name="Elvitigala T."/>
            <person name="Welsh E."/>
            <person name="Stockel J."/>
            <person name="Liberton M."/>
            <person name="Min H."/>
            <person name="Sherman L.A."/>
            <person name="Pakrasi H.B."/>
        </authorList>
    </citation>
    <scope>NUCLEOTIDE SEQUENCE [LARGE SCALE GENOMIC DNA]</scope>
    <source>
        <strain evidence="3">PCC 8801</strain>
    </source>
</reference>
<gene>
    <name evidence="2" type="ordered locus">PCC8801_1277</name>
</gene>
<evidence type="ECO:0000256" key="1">
    <source>
        <dbReference type="SAM" id="Phobius"/>
    </source>
</evidence>
<keyword evidence="1" id="KW-0472">Membrane</keyword>
<keyword evidence="1" id="KW-0812">Transmembrane</keyword>
<dbReference type="HOGENOM" id="CLU_163200_0_0_3"/>
<sequence length="126" mass="13915">MNNNFPKLISINDSGFGCLLTLILLGLFLGSVGLGWVVNGFLILIAFILIAPVIALWGLRWWLKRNLVEDQCPVCSYQFTGFNQGQCQCPNCGEPLKVEGGHFHRITPPGTIDVDAIEVSVRQIED</sequence>
<dbReference type="AlphaFoldDB" id="B7K3K0"/>
<keyword evidence="1" id="KW-1133">Transmembrane helix</keyword>
<dbReference type="STRING" id="41431.PCC8801_1277"/>
<keyword evidence="3" id="KW-1185">Reference proteome</keyword>
<proteinExistence type="predicted"/>
<feature type="transmembrane region" description="Helical" evidence="1">
    <location>
        <begin position="12"/>
        <end position="30"/>
    </location>
</feature>
<dbReference type="OrthoDB" id="486490at2"/>
<dbReference type="RefSeq" id="WP_012594616.1">
    <property type="nucleotide sequence ID" value="NC_011726.1"/>
</dbReference>
<dbReference type="KEGG" id="cyp:PCC8801_1277"/>
<dbReference type="EMBL" id="CP001287">
    <property type="protein sequence ID" value="ACK65342.1"/>
    <property type="molecule type" value="Genomic_DNA"/>
</dbReference>
<name>B7K3K0_RIPO1</name>
<evidence type="ECO:0000313" key="3">
    <source>
        <dbReference type="Proteomes" id="UP000008204"/>
    </source>
</evidence>
<dbReference type="Proteomes" id="UP000008204">
    <property type="component" value="Chromosome"/>
</dbReference>
<organism evidence="2 3">
    <name type="scientific">Rippkaea orientalis (strain PCC 8801 / RF-1)</name>
    <name type="common">Cyanothece sp. (strain PCC 8801)</name>
    <dbReference type="NCBI Taxonomy" id="41431"/>
    <lineage>
        <taxon>Bacteria</taxon>
        <taxon>Bacillati</taxon>
        <taxon>Cyanobacteriota</taxon>
        <taxon>Cyanophyceae</taxon>
        <taxon>Oscillatoriophycideae</taxon>
        <taxon>Chroococcales</taxon>
        <taxon>Aphanothecaceae</taxon>
        <taxon>Rippkaea</taxon>
        <taxon>Rippkaea orientalis</taxon>
    </lineage>
</organism>
<accession>B7K3K0</accession>
<feature type="transmembrane region" description="Helical" evidence="1">
    <location>
        <begin position="36"/>
        <end position="59"/>
    </location>
</feature>
<dbReference type="eggNOG" id="COG1675">
    <property type="taxonomic scope" value="Bacteria"/>
</dbReference>
<protein>
    <submittedName>
        <fullName evidence="2">Uncharacterized protein</fullName>
    </submittedName>
</protein>